<organism evidence="1">
    <name type="scientific">gut metagenome</name>
    <dbReference type="NCBI Taxonomy" id="749906"/>
    <lineage>
        <taxon>unclassified sequences</taxon>
        <taxon>metagenomes</taxon>
        <taxon>organismal metagenomes</taxon>
    </lineage>
</organism>
<sequence length="79" mass="9158">EIHHAVKQALKRARTWKELVVALANRNQKEQEPSNMAFIESNEPGLFSSFGESVPEEQIPYDELLRKRKKKKKRKGLGL</sequence>
<evidence type="ECO:0000313" key="1">
    <source>
        <dbReference type="EMBL" id="EJX08874.1"/>
    </source>
</evidence>
<name>J9GMS4_9ZZZZ</name>
<proteinExistence type="predicted"/>
<accession>J9GMS4</accession>
<gene>
    <name evidence="1" type="ORF">EVA_03013</name>
</gene>
<evidence type="ECO:0008006" key="2">
    <source>
        <dbReference type="Google" id="ProtNLM"/>
    </source>
</evidence>
<protein>
    <recommendedName>
        <fullName evidence="2">Mobilization protein</fullName>
    </recommendedName>
</protein>
<comment type="caution">
    <text evidence="1">The sequence shown here is derived from an EMBL/GenBank/DDBJ whole genome shotgun (WGS) entry which is preliminary data.</text>
</comment>
<feature type="non-terminal residue" evidence="1">
    <location>
        <position position="1"/>
    </location>
</feature>
<dbReference type="EMBL" id="AMCI01000519">
    <property type="protein sequence ID" value="EJX08874.1"/>
    <property type="molecule type" value="Genomic_DNA"/>
</dbReference>
<reference evidence="1" key="1">
    <citation type="journal article" date="2012" name="PLoS ONE">
        <title>Gene sets for utilization of primary and secondary nutrition supplies in the distal gut of endangered iberian lynx.</title>
        <authorList>
            <person name="Alcaide M."/>
            <person name="Messina E."/>
            <person name="Richter M."/>
            <person name="Bargiela R."/>
            <person name="Peplies J."/>
            <person name="Huws S.A."/>
            <person name="Newbold C.J."/>
            <person name="Golyshin P.N."/>
            <person name="Simon M.A."/>
            <person name="Lopez G."/>
            <person name="Yakimov M.M."/>
            <person name="Ferrer M."/>
        </authorList>
    </citation>
    <scope>NUCLEOTIDE SEQUENCE</scope>
</reference>
<dbReference type="AlphaFoldDB" id="J9GMS4"/>